<evidence type="ECO:0000256" key="6">
    <source>
        <dbReference type="ARBA" id="ARBA00022525"/>
    </source>
</evidence>
<dbReference type="Gene3D" id="3.50.30.30">
    <property type="match status" value="1"/>
</dbReference>
<evidence type="ECO:0000256" key="13">
    <source>
        <dbReference type="ARBA" id="ARBA00022833"/>
    </source>
</evidence>
<dbReference type="InterPro" id="IPR007484">
    <property type="entry name" value="Peptidase_M28"/>
</dbReference>
<dbReference type="Proteomes" id="UP000249447">
    <property type="component" value="Chromosome"/>
</dbReference>
<feature type="signal peptide" evidence="21">
    <location>
        <begin position="1"/>
        <end position="23"/>
    </location>
</feature>
<keyword evidence="6" id="KW-0964">Secreted</keyword>
<evidence type="ECO:0000256" key="4">
    <source>
        <dbReference type="ARBA" id="ARBA00004613"/>
    </source>
</evidence>
<evidence type="ECO:0000313" key="24">
    <source>
        <dbReference type="Proteomes" id="UP000249447"/>
    </source>
</evidence>
<evidence type="ECO:0000256" key="16">
    <source>
        <dbReference type="ARBA" id="ARBA00023145"/>
    </source>
</evidence>
<keyword evidence="11" id="KW-0378">Hydrolase</keyword>
<feature type="chain" id="PRO_5016106494" description="Carboxypeptidase Q" evidence="21">
    <location>
        <begin position="24"/>
        <end position="489"/>
    </location>
</feature>
<keyword evidence="14" id="KW-0333">Golgi apparatus</keyword>
<evidence type="ECO:0000259" key="22">
    <source>
        <dbReference type="Pfam" id="PF04389"/>
    </source>
</evidence>
<dbReference type="PANTHER" id="PTHR12053">
    <property type="entry name" value="PROTEASE FAMILY M28 PLASMA GLUTAMATE CARBOXYPEPTIDASE-RELATED"/>
    <property type="match status" value="1"/>
</dbReference>
<dbReference type="GO" id="GO:0006508">
    <property type="term" value="P:proteolysis"/>
    <property type="evidence" value="ECO:0007669"/>
    <property type="project" value="UniProtKB-KW"/>
</dbReference>
<keyword evidence="8" id="KW-0645">Protease</keyword>
<proteinExistence type="predicted"/>
<dbReference type="RefSeq" id="WP_111267358.1">
    <property type="nucleotide sequence ID" value="NZ_CP029843.1"/>
</dbReference>
<evidence type="ECO:0000256" key="7">
    <source>
        <dbReference type="ARBA" id="ARBA00022645"/>
    </source>
</evidence>
<comment type="subunit">
    <text evidence="19">Homodimer. The monomeric form is inactive while the homodimer is active.</text>
</comment>
<evidence type="ECO:0000256" key="21">
    <source>
        <dbReference type="SAM" id="SignalP"/>
    </source>
</evidence>
<keyword evidence="16" id="KW-0865">Zymogen</keyword>
<evidence type="ECO:0000256" key="9">
    <source>
        <dbReference type="ARBA" id="ARBA00022723"/>
    </source>
</evidence>
<protein>
    <recommendedName>
        <fullName evidence="5">Carboxypeptidase Q</fullName>
    </recommendedName>
    <alternativeName>
        <fullName evidence="20">Plasma glutamate carboxypeptidase</fullName>
    </alternativeName>
</protein>
<keyword evidence="15" id="KW-0482">Metalloprotease</keyword>
<dbReference type="GO" id="GO:0070573">
    <property type="term" value="F:metallodipeptidase activity"/>
    <property type="evidence" value="ECO:0007669"/>
    <property type="project" value="InterPro"/>
</dbReference>
<gene>
    <name evidence="23" type="ORF">C9I47_2643</name>
</gene>
<keyword evidence="24" id="KW-1185">Reference proteome</keyword>
<evidence type="ECO:0000256" key="11">
    <source>
        <dbReference type="ARBA" id="ARBA00022801"/>
    </source>
</evidence>
<keyword evidence="13" id="KW-0862">Zinc</keyword>
<dbReference type="GO" id="GO:0005576">
    <property type="term" value="C:extracellular region"/>
    <property type="evidence" value="ECO:0007669"/>
    <property type="project" value="UniProtKB-SubCell"/>
</dbReference>
<evidence type="ECO:0000256" key="3">
    <source>
        <dbReference type="ARBA" id="ARBA00004555"/>
    </source>
</evidence>
<keyword evidence="12" id="KW-0256">Endoplasmic reticulum</keyword>
<evidence type="ECO:0000256" key="17">
    <source>
        <dbReference type="ARBA" id="ARBA00023180"/>
    </source>
</evidence>
<evidence type="ECO:0000256" key="10">
    <source>
        <dbReference type="ARBA" id="ARBA00022729"/>
    </source>
</evidence>
<evidence type="ECO:0000256" key="14">
    <source>
        <dbReference type="ARBA" id="ARBA00023034"/>
    </source>
</evidence>
<dbReference type="InterPro" id="IPR039866">
    <property type="entry name" value="CPQ"/>
</dbReference>
<dbReference type="EMBL" id="CP029843">
    <property type="protein sequence ID" value="AWV08319.1"/>
    <property type="molecule type" value="Genomic_DNA"/>
</dbReference>
<evidence type="ECO:0000256" key="15">
    <source>
        <dbReference type="ARBA" id="ARBA00023049"/>
    </source>
</evidence>
<evidence type="ECO:0000256" key="20">
    <source>
        <dbReference type="ARBA" id="ARBA00033328"/>
    </source>
</evidence>
<reference evidence="23 24" key="1">
    <citation type="submission" date="2018-05" db="EMBL/GenBank/DDBJ databases">
        <title>The complete genome of Lysobacter maris HZ9B, a marine bacterium antagonistic against terrestrial plant pathogens.</title>
        <authorList>
            <person name="Zhang X.-Q."/>
        </authorList>
    </citation>
    <scope>NUCLEOTIDE SEQUENCE [LARGE SCALE GENOMIC DNA]</scope>
    <source>
        <strain evidence="23 24">HZ9B</strain>
    </source>
</reference>
<keyword evidence="18" id="KW-0458">Lysosome</keyword>
<sequence length="489" mass="50385">MRVSPLGRTATLALALAAALVVAAPVVIGTANAGEAESTIPAPALDSVAGLREQALASDLGYRITESLTTEVGPRLAGSEADARAVAWAVAKFKALGYDKVWTEPVTFPKWERRSESARIVGANAQPLTVTALGGSPAGTVEAEVVRFADLAALEAAPVGSLAGKIAFIDYRMERARDGRGYGPGSRVRSGGPSAAIRAGAAAFVMRSAGTDSHRNPHTGITRFDDDLTPVPSAALSVPDADQLARLLALGPVRLRLALDCGWDGEYTSQNVIGQIDGSAHPEEVVLIGGHLDSWDLGTGAVDDGAGVGITMAAGALIGRLPQRPARSIRVVAFANEEQGLHGGKAYAEAHKDQVHRHVIGAESDFGAGRIYGYSSSAPAYAEAADRAIAEALAPLGIEHMPGQGGPGPDIGPIAAKGAAWARLAQDGTDYFDLHHTPDDTLDKIDPQALAQNVAAYAVFAYLAASIENAQGFGFGSAPKAEDTSTIGK</sequence>
<feature type="domain" description="Peptidase M28" evidence="22">
    <location>
        <begin position="271"/>
        <end position="456"/>
    </location>
</feature>
<dbReference type="GO" id="GO:0005764">
    <property type="term" value="C:lysosome"/>
    <property type="evidence" value="ECO:0007669"/>
    <property type="project" value="UniProtKB-SubCell"/>
</dbReference>
<dbReference type="OrthoDB" id="9769665at2"/>
<keyword evidence="9" id="KW-0479">Metal-binding</keyword>
<dbReference type="GO" id="GO:0004177">
    <property type="term" value="F:aminopeptidase activity"/>
    <property type="evidence" value="ECO:0007669"/>
    <property type="project" value="UniProtKB-KW"/>
</dbReference>
<keyword evidence="23" id="KW-0031">Aminopeptidase</keyword>
<accession>A0A2U9TFC1</accession>
<dbReference type="GO" id="GO:0046872">
    <property type="term" value="F:metal ion binding"/>
    <property type="evidence" value="ECO:0007669"/>
    <property type="project" value="UniProtKB-KW"/>
</dbReference>
<dbReference type="AlphaFoldDB" id="A0A2U9TFC1"/>
<dbReference type="Gene3D" id="3.40.630.10">
    <property type="entry name" value="Zn peptidases"/>
    <property type="match status" value="1"/>
</dbReference>
<evidence type="ECO:0000313" key="23">
    <source>
        <dbReference type="EMBL" id="AWV08319.1"/>
    </source>
</evidence>
<evidence type="ECO:0000256" key="12">
    <source>
        <dbReference type="ARBA" id="ARBA00022824"/>
    </source>
</evidence>
<name>A0A2U9TFC1_9GAMM</name>
<evidence type="ECO:0000256" key="2">
    <source>
        <dbReference type="ARBA" id="ARBA00004371"/>
    </source>
</evidence>
<evidence type="ECO:0000256" key="5">
    <source>
        <dbReference type="ARBA" id="ARBA00014116"/>
    </source>
</evidence>
<dbReference type="SUPFAM" id="SSF53187">
    <property type="entry name" value="Zn-dependent exopeptidases"/>
    <property type="match status" value="1"/>
</dbReference>
<dbReference type="KEGG" id="lmb:C9I47_2643"/>
<keyword evidence="7" id="KW-0121">Carboxypeptidase</keyword>
<dbReference type="GO" id="GO:0004180">
    <property type="term" value="F:carboxypeptidase activity"/>
    <property type="evidence" value="ECO:0007669"/>
    <property type="project" value="UniProtKB-KW"/>
</dbReference>
<keyword evidence="10 21" id="KW-0732">Signal</keyword>
<evidence type="ECO:0000256" key="18">
    <source>
        <dbReference type="ARBA" id="ARBA00023228"/>
    </source>
</evidence>
<organism evidence="23 24">
    <name type="scientific">Marilutibacter maris</name>
    <dbReference type="NCBI Taxonomy" id="1605891"/>
    <lineage>
        <taxon>Bacteria</taxon>
        <taxon>Pseudomonadati</taxon>
        <taxon>Pseudomonadota</taxon>
        <taxon>Gammaproteobacteria</taxon>
        <taxon>Lysobacterales</taxon>
        <taxon>Lysobacteraceae</taxon>
        <taxon>Marilutibacter</taxon>
    </lineage>
</organism>
<dbReference type="Pfam" id="PF04389">
    <property type="entry name" value="Peptidase_M28"/>
    <property type="match status" value="1"/>
</dbReference>
<evidence type="ECO:0000256" key="8">
    <source>
        <dbReference type="ARBA" id="ARBA00022670"/>
    </source>
</evidence>
<dbReference type="PANTHER" id="PTHR12053:SF3">
    <property type="entry name" value="CARBOXYPEPTIDASE Q"/>
    <property type="match status" value="1"/>
</dbReference>
<evidence type="ECO:0000256" key="19">
    <source>
        <dbReference type="ARBA" id="ARBA00025833"/>
    </source>
</evidence>
<evidence type="ECO:0000256" key="1">
    <source>
        <dbReference type="ARBA" id="ARBA00004240"/>
    </source>
</evidence>
<comment type="subcellular location">
    <subcellularLocation>
        <location evidence="1">Endoplasmic reticulum</location>
    </subcellularLocation>
    <subcellularLocation>
        <location evidence="3">Golgi apparatus</location>
    </subcellularLocation>
    <subcellularLocation>
        <location evidence="2">Lysosome</location>
    </subcellularLocation>
    <subcellularLocation>
        <location evidence="4">Secreted</location>
    </subcellularLocation>
</comment>
<keyword evidence="17" id="KW-0325">Glycoprotein</keyword>